<dbReference type="Gene3D" id="3.20.20.80">
    <property type="entry name" value="Glycosidases"/>
    <property type="match status" value="1"/>
</dbReference>
<accession>A0A430FKS7</accession>
<feature type="domain" description="Glycosyl hydrolase family 13 catalytic" evidence="2">
    <location>
        <begin position="174"/>
        <end position="589"/>
    </location>
</feature>
<evidence type="ECO:0000256" key="1">
    <source>
        <dbReference type="ARBA" id="ARBA00008061"/>
    </source>
</evidence>
<dbReference type="GO" id="GO:0005975">
    <property type="term" value="P:carbohydrate metabolic process"/>
    <property type="evidence" value="ECO:0007669"/>
    <property type="project" value="InterPro"/>
</dbReference>
<keyword evidence="4" id="KW-1185">Reference proteome</keyword>
<dbReference type="Pfam" id="PF00128">
    <property type="entry name" value="Alpha-amylase"/>
    <property type="match status" value="1"/>
</dbReference>
<reference evidence="3 4" key="1">
    <citation type="submission" date="2018-09" db="EMBL/GenBank/DDBJ databases">
        <title>Characterization of the phylogenetic diversity of five novel species belonging to the genus Bifidobacterium.</title>
        <authorList>
            <person name="Lugli G.A."/>
            <person name="Duranti S."/>
            <person name="Milani C."/>
        </authorList>
    </citation>
    <scope>NUCLEOTIDE SEQUENCE [LARGE SCALE GENOMIC DNA]</scope>
    <source>
        <strain evidence="3 4">2036B</strain>
    </source>
</reference>
<comment type="caution">
    <text evidence="3">The sequence shown here is derived from an EMBL/GenBank/DDBJ whole genome shotgun (WGS) entry which is preliminary data.</text>
</comment>
<sequence>MYEVASRILHVMVHEYKGPSKPMADTQKAPVNFSLKQTPEPYTLCLDRPLGAVVTEQGTDVALWAPTAKSVELRLFSHGSAEEQDDQHIDSIAMTRQEDGSWTWHSDANLHGTYYDFLLRMDNNNIQRSADPWARAAGVNGRRSMIVDLSQTNPQGWDEDTRPQTTTQKTMVWEAHVGSFSNDPHSGVPEQLRGKYLAFTLNNTTLDNQDNGFPTCMAYLRELGVTAVQLLPFYDYGSVDESDPDGFNWGYDPVNYNVPEGSYATNPYDGAVRITECKQMIQALHAAGIKVIMDVVYNHMFVKDNWFERTVPGYFIRRLPGGDIANGSGCGNDMFTEHRMFRRFMVESVAYWAREYHVDGFRFDLMGLIDTDTMNDIRAALDVLPGGRDIIMYGEPWRADDTATLEGTLLADKEGLDKLDPRIGHFCDTTRDAIKGHVFEVMNQGFVNGDAAGHKEAVAFAVDAWRTPDTWEGYAGQIIQYVSAHDDYTLWDKLCISMYGEQISDLTALYEVEPSEAQQRVLEANKIAAGLIWTAAGIPFMLAGEEIAKTKYGNHNSFDSGKKVNQMDWTRAQRMQHLTDYYKRLIELRKDMPEWFSLAHEAVQTDGNHLAYRFGNCLALANPDNYEHMVQLGADDEDIMSGSRKLSRREEAPEWTCLLDSTVENQHEISCETSGQGRQGRTFVLPARSFRLWRMD</sequence>
<dbReference type="Proteomes" id="UP000287609">
    <property type="component" value="Unassembled WGS sequence"/>
</dbReference>
<dbReference type="SMART" id="SM00642">
    <property type="entry name" value="Aamy"/>
    <property type="match status" value="1"/>
</dbReference>
<dbReference type="InterPro" id="IPR006047">
    <property type="entry name" value="GH13_cat_dom"/>
</dbReference>
<dbReference type="GO" id="GO:0004553">
    <property type="term" value="F:hydrolase activity, hydrolyzing O-glycosyl compounds"/>
    <property type="evidence" value="ECO:0007669"/>
    <property type="project" value="InterPro"/>
</dbReference>
<dbReference type="SUPFAM" id="SSF51445">
    <property type="entry name" value="(Trans)glycosidases"/>
    <property type="match status" value="1"/>
</dbReference>
<organism evidence="3 4">
    <name type="scientific">Bifidobacterium dolichotidis</name>
    <dbReference type="NCBI Taxonomy" id="2306976"/>
    <lineage>
        <taxon>Bacteria</taxon>
        <taxon>Bacillati</taxon>
        <taxon>Actinomycetota</taxon>
        <taxon>Actinomycetes</taxon>
        <taxon>Bifidobacteriales</taxon>
        <taxon>Bifidobacteriaceae</taxon>
        <taxon>Bifidobacterium</taxon>
    </lineage>
</organism>
<evidence type="ECO:0000313" key="4">
    <source>
        <dbReference type="Proteomes" id="UP000287609"/>
    </source>
</evidence>
<dbReference type="InterPro" id="IPR011840">
    <property type="entry name" value="PulA_typeI"/>
</dbReference>
<dbReference type="InterPro" id="IPR017853">
    <property type="entry name" value="GH"/>
</dbReference>
<evidence type="ECO:0000259" key="2">
    <source>
        <dbReference type="SMART" id="SM00642"/>
    </source>
</evidence>
<comment type="similarity">
    <text evidence="1">Belongs to the glycosyl hydrolase 13 family.</text>
</comment>
<name>A0A430FKS7_9BIFI</name>
<dbReference type="CDD" id="cd11341">
    <property type="entry name" value="AmyAc_Pullulanase_LD-like"/>
    <property type="match status" value="1"/>
</dbReference>
<dbReference type="AlphaFoldDB" id="A0A430FKS7"/>
<dbReference type="EMBL" id="QXGM01000004">
    <property type="protein sequence ID" value="RSX53390.1"/>
    <property type="molecule type" value="Genomic_DNA"/>
</dbReference>
<proteinExistence type="inferred from homology"/>
<dbReference type="Pfam" id="PF02922">
    <property type="entry name" value="CBM_48"/>
    <property type="match status" value="1"/>
</dbReference>
<protein>
    <submittedName>
        <fullName evidence="3">Pullulanase</fullName>
    </submittedName>
</protein>
<dbReference type="InterPro" id="IPR004193">
    <property type="entry name" value="Glyco_hydro_13_N"/>
</dbReference>
<dbReference type="InterPro" id="IPR013783">
    <property type="entry name" value="Ig-like_fold"/>
</dbReference>
<gene>
    <name evidence="3" type="ORF">D2E26_1432</name>
</gene>
<dbReference type="CDD" id="cd02860">
    <property type="entry name" value="E_set_Pullulanase"/>
    <property type="match status" value="1"/>
</dbReference>
<dbReference type="NCBIfam" id="TIGR02104">
    <property type="entry name" value="pulA_typeI"/>
    <property type="match status" value="1"/>
</dbReference>
<dbReference type="SUPFAM" id="SSF81296">
    <property type="entry name" value="E set domains"/>
    <property type="match status" value="1"/>
</dbReference>
<evidence type="ECO:0000313" key="3">
    <source>
        <dbReference type="EMBL" id="RSX53390.1"/>
    </source>
</evidence>
<dbReference type="Gene3D" id="2.60.40.10">
    <property type="entry name" value="Immunoglobulins"/>
    <property type="match status" value="1"/>
</dbReference>
<dbReference type="PANTHER" id="PTHR43002">
    <property type="entry name" value="GLYCOGEN DEBRANCHING ENZYME"/>
    <property type="match status" value="1"/>
</dbReference>
<dbReference type="InterPro" id="IPR014756">
    <property type="entry name" value="Ig_E-set"/>
</dbReference>